<keyword evidence="5 7" id="KW-1133">Transmembrane helix</keyword>
<dbReference type="AlphaFoldDB" id="A0A6L5YAP3"/>
<dbReference type="PANTHER" id="PTHR33362">
    <property type="entry name" value="SIALIC ACID TRAP TRANSPORTER PERMEASE PROTEIN SIAT-RELATED"/>
    <property type="match status" value="1"/>
</dbReference>
<sequence length="425" mass="45561">MTNFLLVVAILLFILALGLPVAFSLGMTSLILIQIFHLPMKIIGTTMWSSLESFNTLSIPIFILMSQILLDGKVGDDLFEVMNTWVRHLPGGLGIGTILACAFFAAITGSGAATAATIGMVAYPALIKHGYDKTLTLGLLAAGGTLGILIPPSIPMIIYATVTEDSTGKLFMAGVVPGLLLAALFIVYVVYKSKHGGYISEPKAPWKERMSITIKNLPGIFLPLLIIGGIYTGIFTPTEAAAVGLVYSLFITLFVYRTVKFADIPKICMKAVPSSCMIAIIICGALLFGRVMTYLRIPQALTAFVVDNKLSAATFIIIMNLLMFVLGALLETVSVVLLTMPLVTPILHALGVNTIWYGVLVTINMTMALISPPVGMNLYVINGLFPNVKMQEVIKGVIPFAAIIIVLLIIAGLVPQLSLWLPSLM</sequence>
<evidence type="ECO:0000256" key="7">
    <source>
        <dbReference type="SAM" id="Phobius"/>
    </source>
</evidence>
<dbReference type="RefSeq" id="WP_154527725.1">
    <property type="nucleotide sequence ID" value="NZ_VUNH01000001.1"/>
</dbReference>
<feature type="transmembrane region" description="Helical" evidence="7">
    <location>
        <begin position="90"/>
        <end position="123"/>
    </location>
</feature>
<feature type="transmembrane region" description="Helical" evidence="7">
    <location>
        <begin position="212"/>
        <end position="234"/>
    </location>
</feature>
<evidence type="ECO:0000256" key="1">
    <source>
        <dbReference type="ARBA" id="ARBA00004429"/>
    </source>
</evidence>
<dbReference type="EMBL" id="VUNH01000001">
    <property type="protein sequence ID" value="MST54592.1"/>
    <property type="molecule type" value="Genomic_DNA"/>
</dbReference>
<feature type="transmembrane region" description="Helical" evidence="7">
    <location>
        <begin position="6"/>
        <end position="33"/>
    </location>
</feature>
<evidence type="ECO:0000256" key="6">
    <source>
        <dbReference type="ARBA" id="ARBA00023136"/>
    </source>
</evidence>
<gene>
    <name evidence="9" type="ORF">FYJ74_00795</name>
</gene>
<reference evidence="9 10" key="1">
    <citation type="submission" date="2019-08" db="EMBL/GenBank/DDBJ databases">
        <title>In-depth cultivation of the pig gut microbiome towards novel bacterial diversity and tailored functional studies.</title>
        <authorList>
            <person name="Wylensek D."/>
            <person name="Hitch T.C.A."/>
            <person name="Clavel T."/>
        </authorList>
    </citation>
    <scope>NUCLEOTIDE SEQUENCE [LARGE SCALE GENOMIC DNA]</scope>
    <source>
        <strain evidence="9 10">SM-530-WT-4B</strain>
    </source>
</reference>
<feature type="transmembrane region" description="Helical" evidence="7">
    <location>
        <begin position="240"/>
        <end position="259"/>
    </location>
</feature>
<dbReference type="PIRSF" id="PIRSF006066">
    <property type="entry name" value="HI0050"/>
    <property type="match status" value="1"/>
</dbReference>
<feature type="transmembrane region" description="Helical" evidence="7">
    <location>
        <begin position="312"/>
        <end position="330"/>
    </location>
</feature>
<protein>
    <submittedName>
        <fullName evidence="9">TRAP transporter large permease</fullName>
    </submittedName>
</protein>
<dbReference type="InterPro" id="IPR004681">
    <property type="entry name" value="TRAP_DctM"/>
</dbReference>
<feature type="domain" description="TRAP C4-dicarboxylate transport system permease DctM subunit" evidence="8">
    <location>
        <begin position="9"/>
        <end position="417"/>
    </location>
</feature>
<name>A0A6L5YAP3_9BACT</name>
<feature type="transmembrane region" description="Helical" evidence="7">
    <location>
        <begin position="54"/>
        <end position="70"/>
    </location>
</feature>
<evidence type="ECO:0000256" key="2">
    <source>
        <dbReference type="ARBA" id="ARBA00022475"/>
    </source>
</evidence>
<keyword evidence="6 7" id="KW-0472">Membrane</keyword>
<organism evidence="9 10">
    <name type="scientific">Pyramidobacter porci</name>
    <dbReference type="NCBI Taxonomy" id="2605789"/>
    <lineage>
        <taxon>Bacteria</taxon>
        <taxon>Thermotogati</taxon>
        <taxon>Synergistota</taxon>
        <taxon>Synergistia</taxon>
        <taxon>Synergistales</taxon>
        <taxon>Dethiosulfovibrionaceae</taxon>
        <taxon>Pyramidobacter</taxon>
    </lineage>
</organism>
<feature type="transmembrane region" description="Helical" evidence="7">
    <location>
        <begin position="170"/>
        <end position="191"/>
    </location>
</feature>
<keyword evidence="2" id="KW-1003">Cell membrane</keyword>
<dbReference type="PANTHER" id="PTHR33362:SF5">
    <property type="entry name" value="C4-DICARBOXYLATE TRAP TRANSPORTER LARGE PERMEASE PROTEIN DCTM"/>
    <property type="match status" value="1"/>
</dbReference>
<dbReference type="Proteomes" id="UP000473699">
    <property type="component" value="Unassembled WGS sequence"/>
</dbReference>
<dbReference type="GO" id="GO:0022857">
    <property type="term" value="F:transmembrane transporter activity"/>
    <property type="evidence" value="ECO:0007669"/>
    <property type="project" value="TreeGrafter"/>
</dbReference>
<evidence type="ECO:0000259" key="8">
    <source>
        <dbReference type="Pfam" id="PF06808"/>
    </source>
</evidence>
<feature type="transmembrane region" description="Helical" evidence="7">
    <location>
        <begin position="271"/>
        <end position="292"/>
    </location>
</feature>
<dbReference type="NCBIfam" id="TIGR00786">
    <property type="entry name" value="dctM"/>
    <property type="match status" value="1"/>
</dbReference>
<evidence type="ECO:0000313" key="9">
    <source>
        <dbReference type="EMBL" id="MST54592.1"/>
    </source>
</evidence>
<evidence type="ECO:0000256" key="3">
    <source>
        <dbReference type="ARBA" id="ARBA00022519"/>
    </source>
</evidence>
<evidence type="ECO:0000256" key="4">
    <source>
        <dbReference type="ARBA" id="ARBA00022692"/>
    </source>
</evidence>
<feature type="transmembrane region" description="Helical" evidence="7">
    <location>
        <begin position="135"/>
        <end position="158"/>
    </location>
</feature>
<feature type="transmembrane region" description="Helical" evidence="7">
    <location>
        <begin position="365"/>
        <end position="385"/>
    </location>
</feature>
<comment type="caution">
    <text evidence="9">The sequence shown here is derived from an EMBL/GenBank/DDBJ whole genome shotgun (WGS) entry which is preliminary data.</text>
</comment>
<proteinExistence type="predicted"/>
<keyword evidence="4 7" id="KW-0812">Transmembrane</keyword>
<accession>A0A6L5YAP3</accession>
<evidence type="ECO:0000256" key="5">
    <source>
        <dbReference type="ARBA" id="ARBA00022989"/>
    </source>
</evidence>
<dbReference type="GO" id="GO:0005886">
    <property type="term" value="C:plasma membrane"/>
    <property type="evidence" value="ECO:0007669"/>
    <property type="project" value="UniProtKB-SubCell"/>
</dbReference>
<feature type="transmembrane region" description="Helical" evidence="7">
    <location>
        <begin position="337"/>
        <end position="359"/>
    </location>
</feature>
<comment type="subcellular location">
    <subcellularLocation>
        <location evidence="1">Cell inner membrane</location>
        <topology evidence="1">Multi-pass membrane protein</topology>
    </subcellularLocation>
</comment>
<keyword evidence="10" id="KW-1185">Reference proteome</keyword>
<keyword evidence="3" id="KW-0997">Cell inner membrane</keyword>
<feature type="transmembrane region" description="Helical" evidence="7">
    <location>
        <begin position="397"/>
        <end position="421"/>
    </location>
</feature>
<dbReference type="Pfam" id="PF06808">
    <property type="entry name" value="DctM"/>
    <property type="match status" value="1"/>
</dbReference>
<dbReference type="InterPro" id="IPR010656">
    <property type="entry name" value="DctM"/>
</dbReference>
<evidence type="ECO:0000313" key="10">
    <source>
        <dbReference type="Proteomes" id="UP000473699"/>
    </source>
</evidence>